<dbReference type="Pfam" id="PF00005">
    <property type="entry name" value="ABC_tran"/>
    <property type="match status" value="1"/>
</dbReference>
<evidence type="ECO:0000256" key="6">
    <source>
        <dbReference type="SAM" id="Phobius"/>
    </source>
</evidence>
<dbReference type="RefSeq" id="WP_209892495.1">
    <property type="nucleotide sequence ID" value="NZ_BAAAJV010000025.1"/>
</dbReference>
<feature type="transmembrane region" description="Helical" evidence="6">
    <location>
        <begin position="369"/>
        <end position="386"/>
    </location>
</feature>
<evidence type="ECO:0000256" key="4">
    <source>
        <dbReference type="ARBA" id="ARBA00023136"/>
    </source>
</evidence>
<dbReference type="PROSITE" id="PS50893">
    <property type="entry name" value="ABC_TRANSPORTER_2"/>
    <property type="match status" value="1"/>
</dbReference>
<feature type="transmembrane region" description="Helical" evidence="6">
    <location>
        <begin position="476"/>
        <end position="495"/>
    </location>
</feature>
<feature type="domain" description="ABC transmembrane type-1" evidence="8">
    <location>
        <begin position="221"/>
        <end position="512"/>
    </location>
</feature>
<feature type="transmembrane region" description="Helical" evidence="6">
    <location>
        <begin position="218"/>
        <end position="239"/>
    </location>
</feature>
<dbReference type="PROSITE" id="PS50929">
    <property type="entry name" value="ABC_TM1F"/>
    <property type="match status" value="1"/>
</dbReference>
<dbReference type="EMBL" id="JAGIOC010000001">
    <property type="protein sequence ID" value="MBP2409833.1"/>
    <property type="molecule type" value="Genomic_DNA"/>
</dbReference>
<feature type="domain" description="ABC transporter" evidence="7">
    <location>
        <begin position="567"/>
        <end position="801"/>
    </location>
</feature>
<feature type="compositionally biased region" description="Acidic residues" evidence="5">
    <location>
        <begin position="32"/>
        <end position="44"/>
    </location>
</feature>
<dbReference type="SUPFAM" id="SSF52540">
    <property type="entry name" value="P-loop containing nucleoside triphosphate hydrolases"/>
    <property type="match status" value="1"/>
</dbReference>
<evidence type="ECO:0000313" key="9">
    <source>
        <dbReference type="EMBL" id="MBP2409833.1"/>
    </source>
</evidence>
<dbReference type="InterPro" id="IPR027417">
    <property type="entry name" value="P-loop_NTPase"/>
</dbReference>
<name>A0ABS4YM09_9MICO</name>
<keyword evidence="10" id="KW-1185">Reference proteome</keyword>
<feature type="region of interest" description="Disordered" evidence="5">
    <location>
        <begin position="319"/>
        <end position="344"/>
    </location>
</feature>
<evidence type="ECO:0000256" key="2">
    <source>
        <dbReference type="ARBA" id="ARBA00022692"/>
    </source>
</evidence>
<dbReference type="Gene3D" id="3.40.50.300">
    <property type="entry name" value="P-loop containing nucleotide triphosphate hydrolases"/>
    <property type="match status" value="1"/>
</dbReference>
<feature type="transmembrane region" description="Helical" evidence="6">
    <location>
        <begin position="259"/>
        <end position="282"/>
    </location>
</feature>
<dbReference type="InterPro" id="IPR036640">
    <property type="entry name" value="ABC1_TM_sf"/>
</dbReference>
<feature type="region of interest" description="Disordered" evidence="5">
    <location>
        <begin position="1"/>
        <end position="206"/>
    </location>
</feature>
<evidence type="ECO:0000313" key="10">
    <source>
        <dbReference type="Proteomes" id="UP000698222"/>
    </source>
</evidence>
<dbReference type="SUPFAM" id="SSF90123">
    <property type="entry name" value="ABC transporter transmembrane region"/>
    <property type="match status" value="1"/>
</dbReference>
<comment type="subcellular location">
    <subcellularLocation>
        <location evidence="1">Cell membrane</location>
        <topology evidence="1">Multi-pass membrane protein</topology>
    </subcellularLocation>
</comment>
<feature type="compositionally biased region" description="Pro residues" evidence="5">
    <location>
        <begin position="82"/>
        <end position="92"/>
    </location>
</feature>
<reference evidence="9 10" key="1">
    <citation type="submission" date="2021-03" db="EMBL/GenBank/DDBJ databases">
        <title>Sequencing the genomes of 1000 actinobacteria strains.</title>
        <authorList>
            <person name="Klenk H.-P."/>
        </authorList>
    </citation>
    <scope>NUCLEOTIDE SEQUENCE [LARGE SCALE GENOMIC DNA]</scope>
    <source>
        <strain evidence="9 10">DSM 14564</strain>
    </source>
</reference>
<proteinExistence type="predicted"/>
<keyword evidence="2 6" id="KW-0812">Transmembrane</keyword>
<protein>
    <submittedName>
        <fullName evidence="9">ABC-type multidrug transport system fused ATPase/permease subunit</fullName>
    </submittedName>
</protein>
<dbReference type="Proteomes" id="UP000698222">
    <property type="component" value="Unassembled WGS sequence"/>
</dbReference>
<dbReference type="PANTHER" id="PTHR43394:SF1">
    <property type="entry name" value="ATP-BINDING CASSETTE SUB-FAMILY B MEMBER 10, MITOCHONDRIAL"/>
    <property type="match status" value="1"/>
</dbReference>
<dbReference type="Gene3D" id="1.20.1560.10">
    <property type="entry name" value="ABC transporter type 1, transmembrane domain"/>
    <property type="match status" value="1"/>
</dbReference>
<dbReference type="Pfam" id="PF00664">
    <property type="entry name" value="ABC_membrane"/>
    <property type="match status" value="1"/>
</dbReference>
<evidence type="ECO:0000259" key="7">
    <source>
        <dbReference type="PROSITE" id="PS50893"/>
    </source>
</evidence>
<feature type="transmembrane region" description="Helical" evidence="6">
    <location>
        <begin position="392"/>
        <end position="410"/>
    </location>
</feature>
<feature type="compositionally biased region" description="Basic and acidic residues" evidence="5">
    <location>
        <begin position="185"/>
        <end position="197"/>
    </location>
</feature>
<dbReference type="PANTHER" id="PTHR43394">
    <property type="entry name" value="ATP-DEPENDENT PERMEASE MDL1, MITOCHONDRIAL"/>
    <property type="match status" value="1"/>
</dbReference>
<dbReference type="InterPro" id="IPR003439">
    <property type="entry name" value="ABC_transporter-like_ATP-bd"/>
</dbReference>
<dbReference type="InterPro" id="IPR039421">
    <property type="entry name" value="Type_1_exporter"/>
</dbReference>
<evidence type="ECO:0000256" key="5">
    <source>
        <dbReference type="SAM" id="MobiDB-lite"/>
    </source>
</evidence>
<keyword evidence="3 6" id="KW-1133">Transmembrane helix</keyword>
<dbReference type="InterPro" id="IPR011527">
    <property type="entry name" value="ABC1_TM_dom"/>
</dbReference>
<gene>
    <name evidence="9" type="ORF">JOF44_002736</name>
</gene>
<evidence type="ECO:0000256" key="3">
    <source>
        <dbReference type="ARBA" id="ARBA00022989"/>
    </source>
</evidence>
<sequence>MRSAPTPDDPAEGVVPDPDGPVVPVEPGSDGPVEDVVPDQDALVEDFATASDEPAGPGSLPSDADRSAPPEDAWVQDAPSRPAEPGPEPAPGTPDQEPSGIDSERPRAFPVPVTMSPRAKKHGWARESLLPDRTTPDAAGPMPETGRPTEPARPPAARLDPEADESRPTSAPVSSTEPSTTSPPADDHGPDAPKDAPEPGPLQPVAAVLGPSLRTHRAALITGGIALLLSVWMLIALPFPLKYALDAAVASTGADLPALAGITDPAGTLTISVIVLGALLIAQVATRFTALAALGRVGTRIATALRTRLLGHLHSLTPQADGPSTAAMGRTGPTAAARRDGPTERDEVRPLIDDVAALRDLLSHAGPRVAAGVLTLLSLLIVTVIVAPLAALVLVVTGAVQTLIATLVLRRRRAARQAARTETRLLAETADELVAATGTIQSYGLESRAERGLAEAGARDGRALTRARRIDSVLQLATQVIGGGGVLATLLLGGSRVAAGTMTPGDVVLVLADLLIMILVLHELLEHTGSLRPAPAAGRRIAELLDRRAGITEPERTQGVDRVGGEIVFSAVDTARGTGGPLFETVSVVVPRGQHVALLDGTGAEAAALISYLLRFDQPDTGRVLLDRFDTRTLSLSDLRRQIAVVQREPVLFTDTVRENIRVGRPEASDAEVEQAARRAGVDDVIARLEAGFDTVLRRRGDVLTDGQRRRVAIARALLRDAPVVVLDAADADLSAAERRPVLAALATLGQDRTAIVSSRDPETIAALDRVLWFEDGQVLEDGVPSALATDQDSRLARWLRSQDEGV</sequence>
<feature type="compositionally biased region" description="Low complexity" evidence="5">
    <location>
        <begin position="168"/>
        <end position="184"/>
    </location>
</feature>
<accession>A0ABS4YM09</accession>
<evidence type="ECO:0000259" key="8">
    <source>
        <dbReference type="PROSITE" id="PS50929"/>
    </source>
</evidence>
<comment type="caution">
    <text evidence="9">The sequence shown here is derived from an EMBL/GenBank/DDBJ whole genome shotgun (WGS) entry which is preliminary data.</text>
</comment>
<organism evidence="9 10">
    <name type="scientific">Brachybacterium fresconis</name>
    <dbReference type="NCBI Taxonomy" id="173363"/>
    <lineage>
        <taxon>Bacteria</taxon>
        <taxon>Bacillati</taxon>
        <taxon>Actinomycetota</taxon>
        <taxon>Actinomycetes</taxon>
        <taxon>Micrococcales</taxon>
        <taxon>Dermabacteraceae</taxon>
        <taxon>Brachybacterium</taxon>
    </lineage>
</organism>
<keyword evidence="4 6" id="KW-0472">Membrane</keyword>
<evidence type="ECO:0000256" key="1">
    <source>
        <dbReference type="ARBA" id="ARBA00004651"/>
    </source>
</evidence>
<feature type="compositionally biased region" description="Low complexity" evidence="5">
    <location>
        <begin position="12"/>
        <end position="31"/>
    </location>
</feature>